<proteinExistence type="predicted"/>
<accession>D5MLN2</accession>
<dbReference type="KEGG" id="mox:DAMO_2866"/>
<dbReference type="Proteomes" id="UP000006898">
    <property type="component" value="Chromosome"/>
</dbReference>
<reference evidence="1 2" key="1">
    <citation type="journal article" date="2010" name="Nature">
        <title>Nitrite-driven anaerobic methane oxidation by oxygenic bacteria.</title>
        <authorList>
            <person name="Ettwig K.F."/>
            <person name="Butler M.K."/>
            <person name="Le Paslier D."/>
            <person name="Pelletier E."/>
            <person name="Mangenot S."/>
            <person name="Kuypers M.M.M."/>
            <person name="Schreiber F."/>
            <person name="Dutilh B.E."/>
            <person name="Zedelius J."/>
            <person name="de Beer D."/>
            <person name="Gloerich J."/>
            <person name="Wessels H.J.C.T."/>
            <person name="van Allen T."/>
            <person name="Luesken F."/>
            <person name="Wu M."/>
            <person name="van de Pas-Schoonen K.T."/>
            <person name="Op den Camp H.J.M."/>
            <person name="Janssen-Megens E.M."/>
            <person name="Francoijs K-J."/>
            <person name="Stunnenberg H."/>
            <person name="Weissenbach J."/>
            <person name="Jetten M.S.M."/>
            <person name="Strous M."/>
        </authorList>
    </citation>
    <scope>NUCLEOTIDE SEQUENCE [LARGE SCALE GENOMIC DNA]</scope>
</reference>
<dbReference type="AlphaFoldDB" id="D5MLN2"/>
<organism evidence="1 2">
    <name type="scientific">Methylomirabilis oxygeniifera</name>
    <dbReference type="NCBI Taxonomy" id="671143"/>
    <lineage>
        <taxon>Bacteria</taxon>
        <taxon>Candidatus Methylomirabilota</taxon>
        <taxon>Candidatus Methylomirabilia</taxon>
        <taxon>Candidatus Methylomirabilales</taxon>
        <taxon>Candidatus Methylomirabilaceae</taxon>
        <taxon>Candidatus Methylomirabilis</taxon>
    </lineage>
</organism>
<protein>
    <submittedName>
        <fullName evidence="1">Uncharacterized protein</fullName>
    </submittedName>
</protein>
<evidence type="ECO:0000313" key="2">
    <source>
        <dbReference type="Proteomes" id="UP000006898"/>
    </source>
</evidence>
<evidence type="ECO:0000313" key="1">
    <source>
        <dbReference type="EMBL" id="CBE69939.1"/>
    </source>
</evidence>
<sequence>MSFIGGFSRLAFHLYLLTPEGFYCVISIISASHTARILVLLPDMGTIPRLRQSKGVGDMWSLQVE</sequence>
<dbReference type="HOGENOM" id="CLU_2841618_0_0_0"/>
<name>D5MLN2_METO1</name>
<gene>
    <name evidence="1" type="ORF">DAMO_2866</name>
</gene>
<dbReference type="EMBL" id="FP565575">
    <property type="protein sequence ID" value="CBE69939.1"/>
    <property type="molecule type" value="Genomic_DNA"/>
</dbReference>